<keyword evidence="3" id="KW-1185">Reference proteome</keyword>
<dbReference type="Proteomes" id="UP000831304">
    <property type="component" value="Chromosome"/>
</dbReference>
<keyword evidence="1" id="KW-0812">Transmembrane</keyword>
<proteinExistence type="predicted"/>
<name>A0ABY4AX40_9MICO</name>
<reference evidence="2 3" key="1">
    <citation type="submission" date="2022-03" db="EMBL/GenBank/DDBJ databases">
        <title>Agromyces sp. isolated from the gut of P. brevitarsis seulensis larvae.</title>
        <authorList>
            <person name="Won M."/>
            <person name="Kwon S.-W."/>
        </authorList>
    </citation>
    <scope>NUCLEOTIDE SEQUENCE [LARGE SCALE GENOMIC DNA]</scope>
    <source>
        <strain evidence="2 3">KACC 16215</strain>
    </source>
</reference>
<accession>A0ABY4AX40</accession>
<evidence type="ECO:0000256" key="1">
    <source>
        <dbReference type="SAM" id="Phobius"/>
    </source>
</evidence>
<evidence type="ECO:0000313" key="2">
    <source>
        <dbReference type="EMBL" id="UOE27409.1"/>
    </source>
</evidence>
<evidence type="ECO:0000313" key="3">
    <source>
        <dbReference type="Proteomes" id="UP000831304"/>
    </source>
</evidence>
<sequence>MKGTTVFAILLILGGVSLAGLVGSVVVASRDGYRRLPKETFARTV</sequence>
<gene>
    <name evidence="2" type="ORF">MTP13_06405</name>
</gene>
<keyword evidence="1" id="KW-1133">Transmembrane helix</keyword>
<feature type="transmembrane region" description="Helical" evidence="1">
    <location>
        <begin position="6"/>
        <end position="28"/>
    </location>
</feature>
<protein>
    <submittedName>
        <fullName evidence="2">Uncharacterized protein</fullName>
    </submittedName>
</protein>
<dbReference type="EMBL" id="CP094533">
    <property type="protein sequence ID" value="UOE27409.1"/>
    <property type="molecule type" value="Genomic_DNA"/>
</dbReference>
<organism evidence="2 3">
    <name type="scientific">Agromyces soli</name>
    <dbReference type="NCBI Taxonomy" id="659012"/>
    <lineage>
        <taxon>Bacteria</taxon>
        <taxon>Bacillati</taxon>
        <taxon>Actinomycetota</taxon>
        <taxon>Actinomycetes</taxon>
        <taxon>Micrococcales</taxon>
        <taxon>Microbacteriaceae</taxon>
        <taxon>Agromyces</taxon>
    </lineage>
</organism>
<dbReference type="RefSeq" id="WP_243570243.1">
    <property type="nucleotide sequence ID" value="NZ_BAAARD010000009.1"/>
</dbReference>
<keyword evidence="1" id="KW-0472">Membrane</keyword>